<gene>
    <name evidence="1" type="ORF">BDR25DRAFT_362031</name>
</gene>
<evidence type="ECO:0000313" key="1">
    <source>
        <dbReference type="EMBL" id="KAF2464102.1"/>
    </source>
</evidence>
<dbReference type="EMBL" id="MU003540">
    <property type="protein sequence ID" value="KAF2464102.1"/>
    <property type="molecule type" value="Genomic_DNA"/>
</dbReference>
<sequence>MTGRRPLLPHRGSSCYAEATDGALQQPCAASSSTSRSAGAIDSGLRSRRPEASGGSALNGISWGKPPTPWPASNRGRWLVTEGAREARQARVECFMSFEKKLIGGSVSLAHSFGIAGAAIADGEWATVRCMVAGLDVRMGWLAGSHVPPPSSVQGESKIRHSCVPAVSLRKRGKRIRSSSMPPGEFIPARRVSGRLSLSSGEGPDEYDSMLLMIATVAGHSELIAMPFDSYIVHYLSSNSCPRADWPLPEMQSNANSLMISARLTRSGIGIPDSTAGPARPVQQQAQHVPPLRLLFLVV</sequence>
<protein>
    <submittedName>
        <fullName evidence="1">Uncharacterized protein</fullName>
    </submittedName>
</protein>
<comment type="caution">
    <text evidence="1">The sequence shown here is derived from an EMBL/GenBank/DDBJ whole genome shotgun (WGS) entry which is preliminary data.</text>
</comment>
<keyword evidence="2" id="KW-1185">Reference proteome</keyword>
<accession>A0ACB6QB14</accession>
<dbReference type="Proteomes" id="UP000799755">
    <property type="component" value="Unassembled WGS sequence"/>
</dbReference>
<organism evidence="1 2">
    <name type="scientific">Lindgomyces ingoldianus</name>
    <dbReference type="NCBI Taxonomy" id="673940"/>
    <lineage>
        <taxon>Eukaryota</taxon>
        <taxon>Fungi</taxon>
        <taxon>Dikarya</taxon>
        <taxon>Ascomycota</taxon>
        <taxon>Pezizomycotina</taxon>
        <taxon>Dothideomycetes</taxon>
        <taxon>Pleosporomycetidae</taxon>
        <taxon>Pleosporales</taxon>
        <taxon>Lindgomycetaceae</taxon>
        <taxon>Lindgomyces</taxon>
    </lineage>
</organism>
<evidence type="ECO:0000313" key="2">
    <source>
        <dbReference type="Proteomes" id="UP000799755"/>
    </source>
</evidence>
<name>A0ACB6QB14_9PLEO</name>
<proteinExistence type="predicted"/>
<reference evidence="1" key="1">
    <citation type="journal article" date="2020" name="Stud. Mycol.">
        <title>101 Dothideomycetes genomes: a test case for predicting lifestyles and emergence of pathogens.</title>
        <authorList>
            <person name="Haridas S."/>
            <person name="Albert R."/>
            <person name="Binder M."/>
            <person name="Bloem J."/>
            <person name="Labutti K."/>
            <person name="Salamov A."/>
            <person name="Andreopoulos B."/>
            <person name="Baker S."/>
            <person name="Barry K."/>
            <person name="Bills G."/>
            <person name="Bluhm B."/>
            <person name="Cannon C."/>
            <person name="Castanera R."/>
            <person name="Culley D."/>
            <person name="Daum C."/>
            <person name="Ezra D."/>
            <person name="Gonzalez J."/>
            <person name="Henrissat B."/>
            <person name="Kuo A."/>
            <person name="Liang C."/>
            <person name="Lipzen A."/>
            <person name="Lutzoni F."/>
            <person name="Magnuson J."/>
            <person name="Mondo S."/>
            <person name="Nolan M."/>
            <person name="Ohm R."/>
            <person name="Pangilinan J."/>
            <person name="Park H.-J."/>
            <person name="Ramirez L."/>
            <person name="Alfaro M."/>
            <person name="Sun H."/>
            <person name="Tritt A."/>
            <person name="Yoshinaga Y."/>
            <person name="Zwiers L.-H."/>
            <person name="Turgeon B."/>
            <person name="Goodwin S."/>
            <person name="Spatafora J."/>
            <person name="Crous P."/>
            <person name="Grigoriev I."/>
        </authorList>
    </citation>
    <scope>NUCLEOTIDE SEQUENCE</scope>
    <source>
        <strain evidence="1">ATCC 200398</strain>
    </source>
</reference>